<keyword evidence="2" id="KW-1185">Reference proteome</keyword>
<name>A0ABQ1EMX1_SPHSA</name>
<evidence type="ECO:0000313" key="2">
    <source>
        <dbReference type="Proteomes" id="UP000628109"/>
    </source>
</evidence>
<reference evidence="2" key="1">
    <citation type="journal article" date="2019" name="Int. J. Syst. Evol. Microbiol.">
        <title>The Global Catalogue of Microorganisms (GCM) 10K type strain sequencing project: providing services to taxonomists for standard genome sequencing and annotation.</title>
        <authorList>
            <consortium name="The Broad Institute Genomics Platform"/>
            <consortium name="The Broad Institute Genome Sequencing Center for Infectious Disease"/>
            <person name="Wu L."/>
            <person name="Ma J."/>
        </authorList>
    </citation>
    <scope>NUCLEOTIDE SEQUENCE [LARGE SCALE GENOMIC DNA]</scope>
    <source>
        <strain evidence="2">CCM 7327</strain>
    </source>
</reference>
<dbReference type="EMBL" id="BMDU01000001">
    <property type="protein sequence ID" value="GFZ79213.1"/>
    <property type="molecule type" value="Genomic_DNA"/>
</dbReference>
<gene>
    <name evidence="1" type="ORF">GCM10019071_04750</name>
</gene>
<protein>
    <submittedName>
        <fullName evidence="1">Uncharacterized protein</fullName>
    </submittedName>
</protein>
<dbReference type="Proteomes" id="UP000628109">
    <property type="component" value="Unassembled WGS sequence"/>
</dbReference>
<accession>A0ABQ1EMX1</accession>
<comment type="caution">
    <text evidence="1">The sequence shown here is derived from an EMBL/GenBank/DDBJ whole genome shotgun (WGS) entry which is preliminary data.</text>
</comment>
<proteinExistence type="predicted"/>
<organism evidence="1 2">
    <name type="scientific">Sphingobium fuliginis (strain ATCC 27551)</name>
    <dbReference type="NCBI Taxonomy" id="336203"/>
    <lineage>
        <taxon>Bacteria</taxon>
        <taxon>Pseudomonadati</taxon>
        <taxon>Pseudomonadota</taxon>
        <taxon>Alphaproteobacteria</taxon>
        <taxon>Sphingomonadales</taxon>
        <taxon>Sphingomonadaceae</taxon>
        <taxon>Sphingobium</taxon>
    </lineage>
</organism>
<evidence type="ECO:0000313" key="1">
    <source>
        <dbReference type="EMBL" id="GFZ79213.1"/>
    </source>
</evidence>
<sequence>MHEMAIDVDQAGSIGTALDDMRVPDLLIECAGLDHSDFPLDPDRTGEKGKSGHFLLTLEIARPQDAAPTG</sequence>